<dbReference type="CDD" id="cd09397">
    <property type="entry name" value="LIM1_UF1"/>
    <property type="match status" value="1"/>
</dbReference>
<gene>
    <name evidence="8" type="ORF">HYPBUDRAFT_167080</name>
</gene>
<dbReference type="GO" id="GO:0046872">
    <property type="term" value="F:metal ion binding"/>
    <property type="evidence" value="ECO:0007669"/>
    <property type="project" value="UniProtKB-KW"/>
</dbReference>
<feature type="compositionally biased region" description="Polar residues" evidence="6">
    <location>
        <begin position="238"/>
        <end position="254"/>
    </location>
</feature>
<dbReference type="Pfam" id="PF00412">
    <property type="entry name" value="LIM"/>
    <property type="match status" value="1"/>
</dbReference>
<feature type="compositionally biased region" description="Polar residues" evidence="6">
    <location>
        <begin position="331"/>
        <end position="357"/>
    </location>
</feature>
<dbReference type="GeneID" id="30997304"/>
<proteinExistence type="predicted"/>
<evidence type="ECO:0000256" key="2">
    <source>
        <dbReference type="ARBA" id="ARBA00022737"/>
    </source>
</evidence>
<feature type="region of interest" description="Disordered" evidence="6">
    <location>
        <begin position="1"/>
        <end position="24"/>
    </location>
</feature>
<dbReference type="GO" id="GO:0005634">
    <property type="term" value="C:nucleus"/>
    <property type="evidence" value="ECO:0007669"/>
    <property type="project" value="TreeGrafter"/>
</dbReference>
<dbReference type="PANTHER" id="PTHR24205">
    <property type="entry name" value="FOUR AND A HALF LIM DOMAINS PROTEIN"/>
    <property type="match status" value="1"/>
</dbReference>
<feature type="region of interest" description="Disordered" evidence="6">
    <location>
        <begin position="657"/>
        <end position="692"/>
    </location>
</feature>
<sequence length="859" mass="96606">MDSKLQSLPKFIRSEPSPKVMDSAFPPFKIEHRYRGVYERAGFDVNLGGNNDTRSLRSPKSNHGAQFPKMMKSPPSNVNSPTVSNHSKFNKKPYIPNYDQSNSQNRSFSEITTPHRILNNSGFNSSNRSLSESSSQPNTSRSTDLFINHSSSGKEEVSPPSSPDSPELSASSKQGRKPPPRDSFNFSPQSNHSASRNVKNLQLNLGAHSNDPDSINITRDEEPFSDGDDFKDTRETSIDQSFDSPQNSNKTNELNAPYPIDNDQNTLNTPSNIGEDPNQKQRLSSLLDDFKKDIEIHKNYQPQPKQNSPVTKSPPLPSMSPSQLGLARFDNSPSNQQDDYQNYLRSQSSPNANNFRNSQISTVSSVISKGSVYDDDDDEIEQELQRQLENLKTNGTSREEIQSDTSNIDDSRSFTLASMSFHNTNVSVPKLVVDDYPTPNDTIHSIPTPMEEETKVPTFTIDDAETAEAKAKKEHQEESELDDLSSNASFESVKPLSVRHSRIKPFDDNELHELKQIDENNYPSLPSNIDPYSVPPKRGVMFDETVTTIETPEVYKNNHQNDQVSPQHSQSLQTSNQLQLPYPTQEYHEQQDETPDMPQLLDFVKPLSPKNHQIQEELSGMNFQMHDMPESPGSDQYDEDIQPLNTKSIDAILASANQSSKPVAPPPSDFEPFPKSNSESPKQDSKRTMYPPGQGPCRICHQTISPMAKGSQKAIYSKTGELSGQWHRSCFTCAYDNCGIKFNKSVQCYALDDNAYCHMHYHELNGTLCDSCHNGIEGECIENELEQKWHLNCLTCEKCNYTISNDYYLINNHIYCEEDAMNIIHGRGSYNGLDGNLKSGGLSTVDKIEKRRTRVLFVD</sequence>
<organism evidence="8 9">
    <name type="scientific">Hyphopichia burtonii NRRL Y-1933</name>
    <dbReference type="NCBI Taxonomy" id="984485"/>
    <lineage>
        <taxon>Eukaryota</taxon>
        <taxon>Fungi</taxon>
        <taxon>Dikarya</taxon>
        <taxon>Ascomycota</taxon>
        <taxon>Saccharomycotina</taxon>
        <taxon>Pichiomycetes</taxon>
        <taxon>Debaryomycetaceae</taxon>
        <taxon>Hyphopichia</taxon>
    </lineage>
</organism>
<evidence type="ECO:0000256" key="3">
    <source>
        <dbReference type="ARBA" id="ARBA00022833"/>
    </source>
</evidence>
<feature type="compositionally biased region" description="Basic and acidic residues" evidence="6">
    <location>
        <begin position="218"/>
        <end position="237"/>
    </location>
</feature>
<evidence type="ECO:0000256" key="1">
    <source>
        <dbReference type="ARBA" id="ARBA00022723"/>
    </source>
</evidence>
<keyword evidence="3 5" id="KW-0862">Zinc</keyword>
<evidence type="ECO:0000256" key="6">
    <source>
        <dbReference type="SAM" id="MobiDB-lite"/>
    </source>
</evidence>
<dbReference type="OrthoDB" id="1112565at2759"/>
<reference evidence="9" key="1">
    <citation type="submission" date="2016-05" db="EMBL/GenBank/DDBJ databases">
        <title>Comparative genomics of biotechnologically important yeasts.</title>
        <authorList>
            <consortium name="DOE Joint Genome Institute"/>
            <person name="Riley R."/>
            <person name="Haridas S."/>
            <person name="Wolfe K.H."/>
            <person name="Lopes M.R."/>
            <person name="Hittinger C.T."/>
            <person name="Goker M."/>
            <person name="Salamov A."/>
            <person name="Wisecaver J."/>
            <person name="Long T.M."/>
            <person name="Aerts A.L."/>
            <person name="Barry K."/>
            <person name="Choi C."/>
            <person name="Clum A."/>
            <person name="Coughlan A.Y."/>
            <person name="Deshpande S."/>
            <person name="Douglass A.P."/>
            <person name="Hanson S.J."/>
            <person name="Klenk H.-P."/>
            <person name="Labutti K."/>
            <person name="Lapidus A."/>
            <person name="Lindquist E."/>
            <person name="Lipzen A."/>
            <person name="Meier-Kolthoff J.P."/>
            <person name="Ohm R.A."/>
            <person name="Otillar R.P."/>
            <person name="Pangilinan J."/>
            <person name="Peng Y."/>
            <person name="Rokas A."/>
            <person name="Rosa C.A."/>
            <person name="Scheuner C."/>
            <person name="Sibirny A.A."/>
            <person name="Slot J.C."/>
            <person name="Stielow J.B."/>
            <person name="Sun H."/>
            <person name="Kurtzman C.P."/>
            <person name="Blackwell M."/>
            <person name="Grigoriev I.V."/>
            <person name="Jeffries T.W."/>
        </authorList>
    </citation>
    <scope>NUCLEOTIDE SEQUENCE [LARGE SCALE GENOMIC DNA]</scope>
    <source>
        <strain evidence="9">NRRL Y-1933</strain>
    </source>
</reference>
<dbReference type="RefSeq" id="XP_020076262.1">
    <property type="nucleotide sequence ID" value="XM_020222755.1"/>
</dbReference>
<dbReference type="Proteomes" id="UP000095085">
    <property type="component" value="Unassembled WGS sequence"/>
</dbReference>
<feature type="compositionally biased region" description="Polar residues" evidence="6">
    <location>
        <begin position="262"/>
        <end position="272"/>
    </location>
</feature>
<feature type="compositionally biased region" description="Polar residues" evidence="6">
    <location>
        <begin position="300"/>
        <end position="311"/>
    </location>
</feature>
<feature type="compositionally biased region" description="Polar residues" evidence="6">
    <location>
        <begin position="139"/>
        <end position="151"/>
    </location>
</feature>
<keyword evidence="1 5" id="KW-0479">Metal-binding</keyword>
<feature type="compositionally biased region" description="Polar residues" evidence="6">
    <location>
        <begin position="48"/>
        <end position="64"/>
    </location>
</feature>
<feature type="region of interest" description="Disordered" evidence="6">
    <location>
        <begin position="43"/>
        <end position="357"/>
    </location>
</feature>
<dbReference type="SUPFAM" id="SSF57716">
    <property type="entry name" value="Glucocorticoid receptor-like (DNA-binding domain)"/>
    <property type="match status" value="1"/>
</dbReference>
<dbReference type="STRING" id="984485.A0A1E4RJD0"/>
<protein>
    <recommendedName>
        <fullName evidence="7">LIM zinc-binding domain-containing protein</fullName>
    </recommendedName>
</protein>
<evidence type="ECO:0000256" key="4">
    <source>
        <dbReference type="ARBA" id="ARBA00023038"/>
    </source>
</evidence>
<dbReference type="SMART" id="SM00132">
    <property type="entry name" value="LIM"/>
    <property type="match status" value="2"/>
</dbReference>
<feature type="compositionally biased region" description="Polar residues" evidence="6">
    <location>
        <begin position="98"/>
        <end position="112"/>
    </location>
</feature>
<feature type="domain" description="LIM zinc-binding" evidence="7">
    <location>
        <begin position="767"/>
        <end position="826"/>
    </location>
</feature>
<feature type="compositionally biased region" description="Basic and acidic residues" evidence="6">
    <location>
        <begin position="467"/>
        <end position="478"/>
    </location>
</feature>
<feature type="region of interest" description="Disordered" evidence="6">
    <location>
        <begin position="466"/>
        <end position="498"/>
    </location>
</feature>
<dbReference type="PANTHER" id="PTHR24205:SF16">
    <property type="entry name" value="GH01042P-RELATED"/>
    <property type="match status" value="1"/>
</dbReference>
<keyword evidence="9" id="KW-1185">Reference proteome</keyword>
<dbReference type="PROSITE" id="PS00478">
    <property type="entry name" value="LIM_DOMAIN_1"/>
    <property type="match status" value="1"/>
</dbReference>
<dbReference type="GO" id="GO:0003712">
    <property type="term" value="F:transcription coregulator activity"/>
    <property type="evidence" value="ECO:0007669"/>
    <property type="project" value="TreeGrafter"/>
</dbReference>
<dbReference type="InterPro" id="IPR001781">
    <property type="entry name" value="Znf_LIM"/>
</dbReference>
<dbReference type="AlphaFoldDB" id="A0A1E4RJD0"/>
<dbReference type="GO" id="GO:0030695">
    <property type="term" value="F:GTPase regulator activity"/>
    <property type="evidence" value="ECO:0007669"/>
    <property type="project" value="UniProtKB-ARBA"/>
</dbReference>
<accession>A0A1E4RJD0</accession>
<evidence type="ECO:0000256" key="5">
    <source>
        <dbReference type="PROSITE-ProRule" id="PRU00125"/>
    </source>
</evidence>
<evidence type="ECO:0000313" key="9">
    <source>
        <dbReference type="Proteomes" id="UP000095085"/>
    </source>
</evidence>
<dbReference type="Gene3D" id="2.10.110.10">
    <property type="entry name" value="Cysteine Rich Protein"/>
    <property type="match status" value="2"/>
</dbReference>
<name>A0A1E4RJD0_9ASCO</name>
<keyword evidence="4 5" id="KW-0440">LIM domain</keyword>
<feature type="compositionally biased region" description="Low complexity" evidence="6">
    <location>
        <begin position="119"/>
        <end position="138"/>
    </location>
</feature>
<dbReference type="PROSITE" id="PS50023">
    <property type="entry name" value="LIM_DOMAIN_2"/>
    <property type="match status" value="1"/>
</dbReference>
<dbReference type="CDD" id="cd08368">
    <property type="entry name" value="LIM"/>
    <property type="match status" value="1"/>
</dbReference>
<dbReference type="EMBL" id="KV454541">
    <property type="protein sequence ID" value="ODV67195.1"/>
    <property type="molecule type" value="Genomic_DNA"/>
</dbReference>
<feature type="compositionally biased region" description="Polar residues" evidence="6">
    <location>
        <begin position="184"/>
        <end position="203"/>
    </location>
</feature>
<evidence type="ECO:0000313" key="8">
    <source>
        <dbReference type="EMBL" id="ODV67195.1"/>
    </source>
</evidence>
<keyword evidence="2" id="KW-0677">Repeat</keyword>
<feature type="compositionally biased region" description="Basic and acidic residues" evidence="6">
    <location>
        <begin position="288"/>
        <end position="298"/>
    </location>
</feature>
<evidence type="ECO:0000259" key="7">
    <source>
        <dbReference type="PROSITE" id="PS50023"/>
    </source>
</evidence>
<feature type="compositionally biased region" description="Low complexity" evidence="6">
    <location>
        <begin position="73"/>
        <end position="87"/>
    </location>
</feature>